<gene>
    <name evidence="2" type="ORF">Q604_UNBC10419G0001</name>
</gene>
<feature type="non-terminal residue" evidence="2">
    <location>
        <position position="1"/>
    </location>
</feature>
<evidence type="ECO:0000313" key="2">
    <source>
        <dbReference type="EMBL" id="ETJ35187.1"/>
    </source>
</evidence>
<comment type="caution">
    <text evidence="2">The sequence shown here is derived from an EMBL/GenBank/DDBJ whole genome shotgun (WGS) entry which is preliminary data.</text>
</comment>
<proteinExistence type="predicted"/>
<organism evidence="2">
    <name type="scientific">human gut metagenome</name>
    <dbReference type="NCBI Taxonomy" id="408170"/>
    <lineage>
        <taxon>unclassified sequences</taxon>
        <taxon>metagenomes</taxon>
        <taxon>organismal metagenomes</taxon>
    </lineage>
</organism>
<dbReference type="AlphaFoldDB" id="W1XY34"/>
<sequence>PIRARDGLFYHVVPLLLLKKEMPTIYYFCLKSFLGFWGGYISLVAMFIALIFAVLYLTPWVGNMAK</sequence>
<feature type="non-terminal residue" evidence="2">
    <location>
        <position position="66"/>
    </location>
</feature>
<keyword evidence="1" id="KW-0812">Transmembrane</keyword>
<keyword evidence="1" id="KW-0472">Membrane</keyword>
<reference evidence="2" key="1">
    <citation type="submission" date="2013-12" db="EMBL/GenBank/DDBJ databases">
        <title>A Varibaculum cambriense genome reconstructed from a premature infant gut community with otherwise low bacterial novelty that shifts toward anaerobic metabolism during the third week of life.</title>
        <authorList>
            <person name="Brown C.T."/>
            <person name="Sharon I."/>
            <person name="Thomas B.C."/>
            <person name="Castelle C.J."/>
            <person name="Morowitz M.J."/>
            <person name="Banfield J.F."/>
        </authorList>
    </citation>
    <scope>NUCLEOTIDE SEQUENCE</scope>
</reference>
<evidence type="ECO:0000256" key="1">
    <source>
        <dbReference type="SAM" id="Phobius"/>
    </source>
</evidence>
<name>W1XY34_9ZZZZ</name>
<feature type="transmembrane region" description="Helical" evidence="1">
    <location>
        <begin position="25"/>
        <end position="58"/>
    </location>
</feature>
<dbReference type="EMBL" id="AZMM01010419">
    <property type="protein sequence ID" value="ETJ35187.1"/>
    <property type="molecule type" value="Genomic_DNA"/>
</dbReference>
<keyword evidence="1" id="KW-1133">Transmembrane helix</keyword>
<accession>W1XY34</accession>
<protein>
    <submittedName>
        <fullName evidence="2">Uncharacterized protein</fullName>
    </submittedName>
</protein>